<dbReference type="RefSeq" id="WP_179196388.1">
    <property type="nucleotide sequence ID" value="NZ_NBTY01000078.1"/>
</dbReference>
<dbReference type="Proteomes" id="UP000194546">
    <property type="component" value="Unassembled WGS sequence"/>
</dbReference>
<dbReference type="InterPro" id="IPR019207">
    <property type="entry name" value="DUF2092"/>
</dbReference>
<evidence type="ECO:0008006" key="5">
    <source>
        <dbReference type="Google" id="ProtNLM"/>
    </source>
</evidence>
<evidence type="ECO:0000256" key="2">
    <source>
        <dbReference type="SAM" id="SignalP"/>
    </source>
</evidence>
<sequence length="272" mass="29937">MPSRKYQPARVALAVACIAYGLGATNAIAQSSPQPASGTATTVQPERQQKALDALGAMSQYLRSLSRFEVSASTATDAVLDSGQTVAFLHETDVKVQRPNRMRADITGSRGEKGLVYDGRHFTIYDTTPGYYSTNPAPPTNDELVRELASTYNIDTPLADLFYWGDGKVDDSTLTSALFIGLERVDTRWCNHYAYQQSGADWEIWIQSGSRPLPCRMAIVDTSQSAHPRHVVTYHWKINPEFPASTFTFRPAANAKAIELKPAVRTPFEGSE</sequence>
<dbReference type="EMBL" id="NBTY01000078">
    <property type="protein sequence ID" value="OTP74974.1"/>
    <property type="molecule type" value="Genomic_DNA"/>
</dbReference>
<dbReference type="SUPFAM" id="SSF89392">
    <property type="entry name" value="Prokaryotic lipoproteins and lipoprotein localization factors"/>
    <property type="match status" value="1"/>
</dbReference>
<dbReference type="InterPro" id="IPR029046">
    <property type="entry name" value="LolA/LolB/LppX"/>
</dbReference>
<gene>
    <name evidence="3" type="ORF">PAMC26510_15530</name>
</gene>
<dbReference type="AlphaFoldDB" id="A0A242MV29"/>
<evidence type="ECO:0000256" key="1">
    <source>
        <dbReference type="ARBA" id="ARBA00022729"/>
    </source>
</evidence>
<evidence type="ECO:0000313" key="4">
    <source>
        <dbReference type="Proteomes" id="UP000194546"/>
    </source>
</evidence>
<accession>A0A242MV29</accession>
<dbReference type="Pfam" id="PF09865">
    <property type="entry name" value="DUF2092"/>
    <property type="match status" value="1"/>
</dbReference>
<name>A0A242MV29_CABSO</name>
<proteinExistence type="predicted"/>
<comment type="caution">
    <text evidence="3">The sequence shown here is derived from an EMBL/GenBank/DDBJ whole genome shotgun (WGS) entry which is preliminary data.</text>
</comment>
<feature type="chain" id="PRO_5012037668" description="Periplasmic protein" evidence="2">
    <location>
        <begin position="30"/>
        <end position="272"/>
    </location>
</feature>
<protein>
    <recommendedName>
        <fullName evidence="5">Periplasmic protein</fullName>
    </recommendedName>
</protein>
<dbReference type="Gene3D" id="2.50.20.10">
    <property type="entry name" value="Lipoprotein localisation LolA/LolB/LppX"/>
    <property type="match status" value="1"/>
</dbReference>
<organism evidence="3 4">
    <name type="scientific">Caballeronia sordidicola</name>
    <name type="common">Burkholderia sordidicola</name>
    <dbReference type="NCBI Taxonomy" id="196367"/>
    <lineage>
        <taxon>Bacteria</taxon>
        <taxon>Pseudomonadati</taxon>
        <taxon>Pseudomonadota</taxon>
        <taxon>Betaproteobacteria</taxon>
        <taxon>Burkholderiales</taxon>
        <taxon>Burkholderiaceae</taxon>
        <taxon>Caballeronia</taxon>
    </lineage>
</organism>
<evidence type="ECO:0000313" key="3">
    <source>
        <dbReference type="EMBL" id="OTP74974.1"/>
    </source>
</evidence>
<keyword evidence="1 2" id="KW-0732">Signal</keyword>
<reference evidence="3 4" key="1">
    <citation type="submission" date="2017-03" db="EMBL/GenBank/DDBJ databases">
        <title>Genome analysis of strain PAMC 26510.</title>
        <authorList>
            <person name="Oh H.-M."/>
            <person name="Yang J.-A."/>
        </authorList>
    </citation>
    <scope>NUCLEOTIDE SEQUENCE [LARGE SCALE GENOMIC DNA]</scope>
    <source>
        <strain evidence="3 4">PAMC 26510</strain>
    </source>
</reference>
<feature type="signal peptide" evidence="2">
    <location>
        <begin position="1"/>
        <end position="29"/>
    </location>
</feature>